<dbReference type="eggNOG" id="COG0778">
    <property type="taxonomic scope" value="Bacteria"/>
</dbReference>
<dbReference type="PANTHER" id="PTHR23026:SF123">
    <property type="entry name" value="NAD(P)H NITROREDUCTASE RV3131-RELATED"/>
    <property type="match status" value="1"/>
</dbReference>
<proteinExistence type="predicted"/>
<dbReference type="AlphaFoldDB" id="W9B8P5"/>
<reference evidence="1" key="1">
    <citation type="submission" date="2014-03" db="EMBL/GenBank/DDBJ databases">
        <title>Draft Genome Sequence of Mycobacterium cosmeticum DSM 44829.</title>
        <authorList>
            <person name="Croce O."/>
            <person name="Robert C."/>
            <person name="Raoult D."/>
            <person name="Drancourt M."/>
        </authorList>
    </citation>
    <scope>NUCLEOTIDE SEQUENCE [LARGE SCALE GENOMIC DNA]</scope>
    <source>
        <strain evidence="1">DSM 44829</strain>
    </source>
</reference>
<dbReference type="InterPro" id="IPR000415">
    <property type="entry name" value="Nitroreductase-like"/>
</dbReference>
<organism evidence="1 2">
    <name type="scientific">Mycolicibacterium cosmeticum</name>
    <dbReference type="NCBI Taxonomy" id="258533"/>
    <lineage>
        <taxon>Bacteria</taxon>
        <taxon>Bacillati</taxon>
        <taxon>Actinomycetota</taxon>
        <taxon>Actinomycetes</taxon>
        <taxon>Mycobacteriales</taxon>
        <taxon>Mycobacteriaceae</taxon>
        <taxon>Mycolicibacterium</taxon>
    </lineage>
</organism>
<sequence>MSGYRLDTETANAALSLATRAPSVHNSQPWRWRVGPHSVHLFAERSLQLEHTDPDGRDLLVSCGIALNHCAVALAALGWQAKIHRLPNPEEPDHLASLELHRGPAGEMDISLASAIPRRRTDRRHFSAWPVPPGHVAMMGARAARMGVTMRRIDPDDDFRAILEWARRRHGEDAGYLSELAAWSGRYGAVAGVPARNTPAPDLDAQVPGRIFAGTALSQPEDSTAADDHGVLLALGTAADDAVARLRAGEATSQILLTATSMGLASCIFTEPLELTETRDQLQARVFGSSHFPQVLLRIGWLPPNADPLPATPRRALSDVAGRLDGERLD</sequence>
<dbReference type="Gene3D" id="3.40.109.10">
    <property type="entry name" value="NADH Oxidase"/>
    <property type="match status" value="1"/>
</dbReference>
<dbReference type="OrthoDB" id="8156917at2"/>
<reference evidence="1" key="2">
    <citation type="submission" date="2014-03" db="EMBL/GenBank/DDBJ databases">
        <authorList>
            <person name="Urmite Genomes"/>
        </authorList>
    </citation>
    <scope>NUCLEOTIDE SEQUENCE</scope>
    <source>
        <strain evidence="1">DSM 44829</strain>
    </source>
</reference>
<evidence type="ECO:0000313" key="2">
    <source>
        <dbReference type="Proteomes" id="UP000028870"/>
    </source>
</evidence>
<name>W9B8P5_MYCCO</name>
<accession>W9B8P5</accession>
<protein>
    <submittedName>
        <fullName evidence="1">Nitroreductase family protein</fullName>
    </submittedName>
</protein>
<keyword evidence="2" id="KW-1185">Reference proteome</keyword>
<evidence type="ECO:0000313" key="1">
    <source>
        <dbReference type="EMBL" id="CDO11026.1"/>
    </source>
</evidence>
<comment type="caution">
    <text evidence="1">The sequence shown here is derived from an EMBL/GenBank/DDBJ whole genome shotgun (WGS) entry which is preliminary data.</text>
</comment>
<dbReference type="InterPro" id="IPR050627">
    <property type="entry name" value="Nitroreductase/BluB"/>
</dbReference>
<gene>
    <name evidence="1" type="ORF">BN977_05867</name>
</gene>
<dbReference type="GO" id="GO:0016491">
    <property type="term" value="F:oxidoreductase activity"/>
    <property type="evidence" value="ECO:0007669"/>
    <property type="project" value="InterPro"/>
</dbReference>
<dbReference type="RefSeq" id="WP_036403394.1">
    <property type="nucleotide sequence ID" value="NZ_CCBB010000003.1"/>
</dbReference>
<dbReference type="Proteomes" id="UP000028870">
    <property type="component" value="Unassembled WGS sequence"/>
</dbReference>
<dbReference type="EMBL" id="CCBB010000003">
    <property type="protein sequence ID" value="CDO11026.1"/>
    <property type="molecule type" value="Genomic_DNA"/>
</dbReference>
<dbReference type="STRING" id="258533.BN977_05867"/>
<dbReference type="PANTHER" id="PTHR23026">
    <property type="entry name" value="NADPH NITROREDUCTASE"/>
    <property type="match status" value="1"/>
</dbReference>
<dbReference type="SUPFAM" id="SSF55469">
    <property type="entry name" value="FMN-dependent nitroreductase-like"/>
    <property type="match status" value="1"/>
</dbReference>
<dbReference type="NCBIfam" id="NF047509">
    <property type="entry name" value="Rv3131_FMN_oxido"/>
    <property type="match status" value="1"/>
</dbReference>